<dbReference type="GO" id="GO:0016887">
    <property type="term" value="F:ATP hydrolysis activity"/>
    <property type="evidence" value="ECO:0007669"/>
    <property type="project" value="TreeGrafter"/>
</dbReference>
<dbReference type="CDD" id="cd01129">
    <property type="entry name" value="PulE-GspE-like"/>
    <property type="match status" value="1"/>
</dbReference>
<dbReference type="PANTHER" id="PTHR30258">
    <property type="entry name" value="TYPE II SECRETION SYSTEM PROTEIN GSPE-RELATED"/>
    <property type="match status" value="1"/>
</dbReference>
<organism evidence="5 6">
    <name type="scientific">Paenibacillus hemerocallicola</name>
    <dbReference type="NCBI Taxonomy" id="1172614"/>
    <lineage>
        <taxon>Bacteria</taxon>
        <taxon>Bacillati</taxon>
        <taxon>Bacillota</taxon>
        <taxon>Bacilli</taxon>
        <taxon>Bacillales</taxon>
        <taxon>Paenibacillaceae</taxon>
        <taxon>Paenibacillus</taxon>
    </lineage>
</organism>
<evidence type="ECO:0000313" key="5">
    <source>
        <dbReference type="EMBL" id="TNJ64497.1"/>
    </source>
</evidence>
<dbReference type="Proteomes" id="UP000307943">
    <property type="component" value="Unassembled WGS sequence"/>
</dbReference>
<dbReference type="InterPro" id="IPR003593">
    <property type="entry name" value="AAA+_ATPase"/>
</dbReference>
<comment type="similarity">
    <text evidence="1">Belongs to the GSP E family.</text>
</comment>
<feature type="domain" description="AAA+ ATPase" evidence="4">
    <location>
        <begin position="312"/>
        <end position="433"/>
    </location>
</feature>
<dbReference type="InterPro" id="IPR027417">
    <property type="entry name" value="P-loop_NTPase"/>
</dbReference>
<name>A0A5C4T7Y0_9BACL</name>
<dbReference type="EMBL" id="VDCQ01000028">
    <property type="protein sequence ID" value="TNJ64497.1"/>
    <property type="molecule type" value="Genomic_DNA"/>
</dbReference>
<dbReference type="InterPro" id="IPR007831">
    <property type="entry name" value="T2SS_GspE_N"/>
</dbReference>
<keyword evidence="6" id="KW-1185">Reference proteome</keyword>
<keyword evidence="2" id="KW-0547">Nucleotide-binding</keyword>
<gene>
    <name evidence="5" type="ORF">FE784_19655</name>
</gene>
<protein>
    <submittedName>
        <fullName evidence="5">Type II/IV secretion system protein</fullName>
    </submittedName>
</protein>
<dbReference type="SUPFAM" id="SSF52540">
    <property type="entry name" value="P-loop containing nucleoside triphosphate hydrolases"/>
    <property type="match status" value="1"/>
</dbReference>
<dbReference type="Gene3D" id="3.30.300.160">
    <property type="entry name" value="Type II secretion system, protein E, N-terminal domain"/>
    <property type="match status" value="1"/>
</dbReference>
<dbReference type="GO" id="GO:0005524">
    <property type="term" value="F:ATP binding"/>
    <property type="evidence" value="ECO:0007669"/>
    <property type="project" value="UniProtKB-KW"/>
</dbReference>
<accession>A0A5C4T7Y0</accession>
<evidence type="ECO:0000256" key="1">
    <source>
        <dbReference type="ARBA" id="ARBA00006611"/>
    </source>
</evidence>
<dbReference type="InterPro" id="IPR037257">
    <property type="entry name" value="T2SS_E_N_sf"/>
</dbReference>
<dbReference type="GO" id="GO:0005886">
    <property type="term" value="C:plasma membrane"/>
    <property type="evidence" value="ECO:0007669"/>
    <property type="project" value="TreeGrafter"/>
</dbReference>
<sequence>MAGKRKRIGDLLLEAGVIDEQQLQQALILQKELNMRLGDVLILQKYITEQQLVEVLEFQFGIRHVELYRQTIEAKAINLIPQRFAEQHQVLPISIEGSKLIVATADPLDYIAIDELRLLTGMRVEPVMAYKEELLRFIKRYYGLQETLDQISTHLNMPEDEARAKLRAAAESGEDDSPVVKTVNQIILQAIQIGASDIHFDPQGDQLRIRYRVDGVMRTERSLPAQMQSVIVARAKIMAGLNVAERRLPQDGRIQVEVERRKVDLRISTLPTVFGEKVVMRILDLSVTLTEVDRLGLSEANKERFLRGIQSSHGAVFITGPTGSGKTTTLYSALNRLNQDDVNIITIEDPVEFQLANVNQLQVNPQIELTFALGLRAILRQDPNIVMVGEIRDTETAEIAIRAAITGHLMLSTLHSNNAVNAISRLIDMGIEPYLVASSVSCIVAQRLVRTVCHRCAEACSTTKTEAELLDNYGIKAARPMKGQGCGHCGRTGYKGRMAIHEVLLVDDEIRSMIVQKRPDSDYMRHAMQHGDFVPMIIDGLQKMADGHTTISEVLRVTSR</sequence>
<evidence type="ECO:0000313" key="6">
    <source>
        <dbReference type="Proteomes" id="UP000307943"/>
    </source>
</evidence>
<dbReference type="Pfam" id="PF05157">
    <property type="entry name" value="MshEN"/>
    <property type="match status" value="1"/>
</dbReference>
<dbReference type="RefSeq" id="WP_139603934.1">
    <property type="nucleotide sequence ID" value="NZ_VDCQ01000028.1"/>
</dbReference>
<dbReference type="OrthoDB" id="9808272at2"/>
<dbReference type="FunFam" id="3.30.300.160:FF:000002">
    <property type="entry name" value="Type II secretion system protein E"/>
    <property type="match status" value="1"/>
</dbReference>
<dbReference type="Gene3D" id="3.40.50.300">
    <property type="entry name" value="P-loop containing nucleotide triphosphate hydrolases"/>
    <property type="match status" value="1"/>
</dbReference>
<proteinExistence type="inferred from homology"/>
<reference evidence="5 6" key="1">
    <citation type="submission" date="2019-05" db="EMBL/GenBank/DDBJ databases">
        <title>We sequenced the genome of Paenibacillus hemerocallicola KCTC 33185 for further insight into its adaptation and study the phylogeny of Paenibacillus.</title>
        <authorList>
            <person name="Narsing Rao M.P."/>
        </authorList>
    </citation>
    <scope>NUCLEOTIDE SEQUENCE [LARGE SCALE GENOMIC DNA]</scope>
    <source>
        <strain evidence="5 6">KCTC 33185</strain>
    </source>
</reference>
<dbReference type="SUPFAM" id="SSF160246">
    <property type="entry name" value="EspE N-terminal domain-like"/>
    <property type="match status" value="1"/>
</dbReference>
<keyword evidence="3" id="KW-0067">ATP-binding</keyword>
<dbReference type="AlphaFoldDB" id="A0A5C4T7Y0"/>
<dbReference type="Pfam" id="PF00437">
    <property type="entry name" value="T2SSE"/>
    <property type="match status" value="1"/>
</dbReference>
<dbReference type="Gene3D" id="3.30.450.90">
    <property type="match status" value="1"/>
</dbReference>
<dbReference type="SMART" id="SM00382">
    <property type="entry name" value="AAA"/>
    <property type="match status" value="1"/>
</dbReference>
<evidence type="ECO:0000256" key="2">
    <source>
        <dbReference type="ARBA" id="ARBA00022741"/>
    </source>
</evidence>
<dbReference type="FunFam" id="3.40.50.300:FF:000398">
    <property type="entry name" value="Type IV pilus assembly ATPase PilB"/>
    <property type="match status" value="1"/>
</dbReference>
<dbReference type="FunFam" id="3.30.450.90:FF:000001">
    <property type="entry name" value="Type II secretion system ATPase GspE"/>
    <property type="match status" value="1"/>
</dbReference>
<dbReference type="PANTHER" id="PTHR30258:SF1">
    <property type="entry name" value="PROTEIN TRANSPORT PROTEIN HOFB HOMOLOG"/>
    <property type="match status" value="1"/>
</dbReference>
<dbReference type="InterPro" id="IPR001482">
    <property type="entry name" value="T2SS/T4SS_dom"/>
</dbReference>
<comment type="caution">
    <text evidence="5">The sequence shown here is derived from an EMBL/GenBank/DDBJ whole genome shotgun (WGS) entry which is preliminary data.</text>
</comment>
<evidence type="ECO:0000256" key="3">
    <source>
        <dbReference type="ARBA" id="ARBA00022840"/>
    </source>
</evidence>
<evidence type="ECO:0000259" key="4">
    <source>
        <dbReference type="SMART" id="SM00382"/>
    </source>
</evidence>